<keyword evidence="1" id="KW-0479">Metal-binding</keyword>
<sequence length="587" mass="68019">MEKQTRSKRPAPCQDSYFGAKKSKENDRLGANEELDYDDALSDSTDAEQNLDEWKHQNNTIQQQQHEQKHQEKNKRKYIKRKISNEEDQKIEKTKPFSVKDQRRLLEEAEKNEIKSVVRSEGNLHDESEIESETNRRLRIRNLEKKKNLPLFFLTKKNKQQNKQQEDTLNVSVLSQQSITNTKESEHNLENGYYMDDNVLNNCRMEKQKRNDELELKYSRNKYTVMIHGNNLEDFSSNIFDRLDELKRCTGITNPSMILPVIDNDTEIMSLKVIVDNYKDYLKLISIWPSNAFKTGVNIEPLPHNLTVIICNVGKEFIISKEDKKIKQVEKIYGLSNLERMVTKDNNPTTKLKAQVKSIIEYVEVLKNGVYLDITSKRHQVLPYILYSKVCRKCGNLNHLEKDCRNKACCLKCGGDKHTVSECIQKCINCKGSHACNSEMCSKVVDKTFSLNKYVLEILLGENVIKNRDEILRVPRQAAIDNKTPLDVDDKNLEKLIESCISKRISQIDFKVDSIKQANELNNQEIQNLKKDMNTVKTDINSINTKLNKIDEIQNNMNENQNETRSGIEELKAILLGISKSNSVNKP</sequence>
<dbReference type="GO" id="GO:0003676">
    <property type="term" value="F:nucleic acid binding"/>
    <property type="evidence" value="ECO:0007669"/>
    <property type="project" value="InterPro"/>
</dbReference>
<dbReference type="PROSITE" id="PS50158">
    <property type="entry name" value="ZF_CCHC"/>
    <property type="match status" value="1"/>
</dbReference>
<feature type="compositionally biased region" description="Basic and acidic residues" evidence="3">
    <location>
        <begin position="22"/>
        <end position="31"/>
    </location>
</feature>
<dbReference type="InterPro" id="IPR001878">
    <property type="entry name" value="Znf_CCHC"/>
</dbReference>
<keyword evidence="2" id="KW-0175">Coiled coil</keyword>
<feature type="compositionally biased region" description="Acidic residues" evidence="3">
    <location>
        <begin position="33"/>
        <end position="51"/>
    </location>
</feature>
<evidence type="ECO:0000256" key="3">
    <source>
        <dbReference type="SAM" id="MobiDB-lite"/>
    </source>
</evidence>
<keyword evidence="6" id="KW-1185">Reference proteome</keyword>
<accession>A0A813MCA6</accession>
<feature type="region of interest" description="Disordered" evidence="3">
    <location>
        <begin position="1"/>
        <end position="83"/>
    </location>
</feature>
<dbReference type="SMART" id="SM00343">
    <property type="entry name" value="ZnF_C2HC"/>
    <property type="match status" value="2"/>
</dbReference>
<name>A0A813MCA6_9BILA</name>
<evidence type="ECO:0000313" key="6">
    <source>
        <dbReference type="Proteomes" id="UP000663879"/>
    </source>
</evidence>
<dbReference type="Proteomes" id="UP000663879">
    <property type="component" value="Unassembled WGS sequence"/>
</dbReference>
<feature type="coiled-coil region" evidence="2">
    <location>
        <begin position="512"/>
        <end position="563"/>
    </location>
</feature>
<reference evidence="5" key="1">
    <citation type="submission" date="2021-02" db="EMBL/GenBank/DDBJ databases">
        <authorList>
            <person name="Nowell W R."/>
        </authorList>
    </citation>
    <scope>NUCLEOTIDE SEQUENCE</scope>
    <source>
        <strain evidence="5">Ploen Becks lab</strain>
    </source>
</reference>
<dbReference type="GO" id="GO:0008270">
    <property type="term" value="F:zinc ion binding"/>
    <property type="evidence" value="ECO:0007669"/>
    <property type="project" value="UniProtKB-KW"/>
</dbReference>
<keyword evidence="1" id="KW-0863">Zinc-finger</keyword>
<gene>
    <name evidence="5" type="ORF">OXX778_LOCUS1818</name>
</gene>
<feature type="domain" description="CCHC-type" evidence="4">
    <location>
        <begin position="391"/>
        <end position="406"/>
    </location>
</feature>
<comment type="caution">
    <text evidence="5">The sequence shown here is derived from an EMBL/GenBank/DDBJ whole genome shotgun (WGS) entry which is preliminary data.</text>
</comment>
<dbReference type="AlphaFoldDB" id="A0A813MCA6"/>
<evidence type="ECO:0000256" key="2">
    <source>
        <dbReference type="SAM" id="Coils"/>
    </source>
</evidence>
<proteinExistence type="predicted"/>
<keyword evidence="1" id="KW-0862">Zinc</keyword>
<organism evidence="5 6">
    <name type="scientific">Brachionus calyciflorus</name>
    <dbReference type="NCBI Taxonomy" id="104777"/>
    <lineage>
        <taxon>Eukaryota</taxon>
        <taxon>Metazoa</taxon>
        <taxon>Spiralia</taxon>
        <taxon>Gnathifera</taxon>
        <taxon>Rotifera</taxon>
        <taxon>Eurotatoria</taxon>
        <taxon>Monogononta</taxon>
        <taxon>Pseudotrocha</taxon>
        <taxon>Ploima</taxon>
        <taxon>Brachionidae</taxon>
        <taxon>Brachionus</taxon>
    </lineage>
</organism>
<evidence type="ECO:0000259" key="4">
    <source>
        <dbReference type="PROSITE" id="PS50158"/>
    </source>
</evidence>
<dbReference type="EMBL" id="CAJNOC010000127">
    <property type="protein sequence ID" value="CAF0717479.1"/>
    <property type="molecule type" value="Genomic_DNA"/>
</dbReference>
<dbReference type="OrthoDB" id="8065943at2759"/>
<protein>
    <recommendedName>
        <fullName evidence="4">CCHC-type domain-containing protein</fullName>
    </recommendedName>
</protein>
<evidence type="ECO:0000256" key="1">
    <source>
        <dbReference type="PROSITE-ProRule" id="PRU00047"/>
    </source>
</evidence>
<evidence type="ECO:0000313" key="5">
    <source>
        <dbReference type="EMBL" id="CAF0717479.1"/>
    </source>
</evidence>
<feature type="compositionally biased region" description="Basic residues" evidence="3">
    <location>
        <begin position="72"/>
        <end position="82"/>
    </location>
</feature>